<gene>
    <name evidence="6" type="ORF">C4520_16570</name>
</gene>
<organism evidence="6 7">
    <name type="scientific">Abyssobacteria bacterium (strain SURF_5)</name>
    <dbReference type="NCBI Taxonomy" id="2093360"/>
    <lineage>
        <taxon>Bacteria</taxon>
        <taxon>Pseudomonadati</taxon>
        <taxon>Candidatus Hydrogenedentota</taxon>
        <taxon>Candidatus Abyssobacteria</taxon>
    </lineage>
</organism>
<dbReference type="PROSITE" id="PS50987">
    <property type="entry name" value="HTH_ARSR_2"/>
    <property type="match status" value="1"/>
</dbReference>
<evidence type="ECO:0000256" key="1">
    <source>
        <dbReference type="ARBA" id="ARBA00023015"/>
    </source>
</evidence>
<dbReference type="GO" id="GO:0003700">
    <property type="term" value="F:DNA-binding transcription factor activity"/>
    <property type="evidence" value="ECO:0007669"/>
    <property type="project" value="InterPro"/>
</dbReference>
<feature type="domain" description="HTH arsR-type" evidence="5">
    <location>
        <begin position="1"/>
        <end position="102"/>
    </location>
</feature>
<dbReference type="NCBIfam" id="NF033788">
    <property type="entry name" value="HTH_metalloreg"/>
    <property type="match status" value="1"/>
</dbReference>
<dbReference type="AlphaFoldDB" id="A0A3A4NJM3"/>
<sequence length="150" mass="17102">MDDIKELSRFFKALSSETRVRMVYLLKRHTLCVGALSERLGVSQGAVSQHLRALREMGLVTPERHSYFLHYRLNEEAFGQWKEAIEWISQAGAALAHKRPAGKKKPPCLCQGNKNCHGPEELQNDGNHSLKQDRKCHGEAKNTVRPKRKD</sequence>
<reference evidence="6 7" key="1">
    <citation type="journal article" date="2017" name="ISME J.">
        <title>Energy and carbon metabolisms in a deep terrestrial subsurface fluid microbial community.</title>
        <authorList>
            <person name="Momper L."/>
            <person name="Jungbluth S.P."/>
            <person name="Lee M.D."/>
            <person name="Amend J.P."/>
        </authorList>
    </citation>
    <scope>NUCLEOTIDE SEQUENCE [LARGE SCALE GENOMIC DNA]</scope>
    <source>
        <strain evidence="6">SURF_5</strain>
    </source>
</reference>
<evidence type="ECO:0000256" key="4">
    <source>
        <dbReference type="SAM" id="MobiDB-lite"/>
    </source>
</evidence>
<keyword evidence="3" id="KW-0804">Transcription</keyword>
<keyword evidence="2" id="KW-0238">DNA-binding</keyword>
<dbReference type="EMBL" id="QZKU01000115">
    <property type="protein sequence ID" value="RJP17380.1"/>
    <property type="molecule type" value="Genomic_DNA"/>
</dbReference>
<evidence type="ECO:0000259" key="5">
    <source>
        <dbReference type="PROSITE" id="PS50987"/>
    </source>
</evidence>
<dbReference type="CDD" id="cd00090">
    <property type="entry name" value="HTH_ARSR"/>
    <property type="match status" value="1"/>
</dbReference>
<dbReference type="InterPro" id="IPR036388">
    <property type="entry name" value="WH-like_DNA-bd_sf"/>
</dbReference>
<dbReference type="PANTHER" id="PTHR33154:SF33">
    <property type="entry name" value="TRANSCRIPTIONAL REPRESSOR SDPR"/>
    <property type="match status" value="1"/>
</dbReference>
<dbReference type="SMART" id="SM00418">
    <property type="entry name" value="HTH_ARSR"/>
    <property type="match status" value="1"/>
</dbReference>
<dbReference type="InterPro" id="IPR011991">
    <property type="entry name" value="ArsR-like_HTH"/>
</dbReference>
<dbReference type="PRINTS" id="PR00778">
    <property type="entry name" value="HTHARSR"/>
</dbReference>
<accession>A0A3A4NJM3</accession>
<dbReference type="PANTHER" id="PTHR33154">
    <property type="entry name" value="TRANSCRIPTIONAL REGULATOR, ARSR FAMILY"/>
    <property type="match status" value="1"/>
</dbReference>
<evidence type="ECO:0000313" key="7">
    <source>
        <dbReference type="Proteomes" id="UP000265882"/>
    </source>
</evidence>
<dbReference type="Proteomes" id="UP000265882">
    <property type="component" value="Unassembled WGS sequence"/>
</dbReference>
<keyword evidence="1" id="KW-0805">Transcription regulation</keyword>
<dbReference type="InterPro" id="IPR036390">
    <property type="entry name" value="WH_DNA-bd_sf"/>
</dbReference>
<dbReference type="InterPro" id="IPR051081">
    <property type="entry name" value="HTH_MetalResp_TranReg"/>
</dbReference>
<dbReference type="SUPFAM" id="SSF46785">
    <property type="entry name" value="Winged helix' DNA-binding domain"/>
    <property type="match status" value="1"/>
</dbReference>
<dbReference type="Pfam" id="PF01022">
    <property type="entry name" value="HTH_5"/>
    <property type="match status" value="1"/>
</dbReference>
<evidence type="ECO:0000256" key="2">
    <source>
        <dbReference type="ARBA" id="ARBA00023125"/>
    </source>
</evidence>
<feature type="compositionally biased region" description="Basic and acidic residues" evidence="4">
    <location>
        <begin position="128"/>
        <end position="142"/>
    </location>
</feature>
<feature type="region of interest" description="Disordered" evidence="4">
    <location>
        <begin position="98"/>
        <end position="150"/>
    </location>
</feature>
<name>A0A3A4NJM3_ABYX5</name>
<comment type="caution">
    <text evidence="6">The sequence shown here is derived from an EMBL/GenBank/DDBJ whole genome shotgun (WGS) entry which is preliminary data.</text>
</comment>
<protein>
    <submittedName>
        <fullName evidence="6">ArsR family transcriptional regulator</fullName>
    </submittedName>
</protein>
<dbReference type="InterPro" id="IPR001845">
    <property type="entry name" value="HTH_ArsR_DNA-bd_dom"/>
</dbReference>
<proteinExistence type="predicted"/>
<dbReference type="GO" id="GO:0003677">
    <property type="term" value="F:DNA binding"/>
    <property type="evidence" value="ECO:0007669"/>
    <property type="project" value="UniProtKB-KW"/>
</dbReference>
<dbReference type="Gene3D" id="1.10.10.10">
    <property type="entry name" value="Winged helix-like DNA-binding domain superfamily/Winged helix DNA-binding domain"/>
    <property type="match status" value="1"/>
</dbReference>
<evidence type="ECO:0000313" key="6">
    <source>
        <dbReference type="EMBL" id="RJP17380.1"/>
    </source>
</evidence>
<evidence type="ECO:0000256" key="3">
    <source>
        <dbReference type="ARBA" id="ARBA00023163"/>
    </source>
</evidence>